<reference evidence="1 2" key="1">
    <citation type="journal article" date="2020" name="Access Microbiol">
        <title>Isolation and genome sequencing of Staphylococcus schleiferi subspecies coagulans from Antarctic seals.</title>
        <authorList>
            <person name="Foster G."/>
            <person name="Robb A."/>
            <person name="Paterson G.K."/>
        </authorList>
    </citation>
    <scope>NUCLEOTIDE SEQUENCE [LARGE SCALE GENOMIC DNA]</scope>
    <source>
        <strain evidence="1 2">M615/02/4</strain>
    </source>
</reference>
<evidence type="ECO:0000313" key="2">
    <source>
        <dbReference type="Proteomes" id="UP000524893"/>
    </source>
</evidence>
<dbReference type="Proteomes" id="UP000524893">
    <property type="component" value="Unassembled WGS sequence"/>
</dbReference>
<protein>
    <submittedName>
        <fullName evidence="1">Uncharacterized protein</fullName>
    </submittedName>
</protein>
<name>A0A9X0PFL9_9STAP</name>
<accession>A0A9X0PFL9</accession>
<dbReference type="AlphaFoldDB" id="A0A9X0PFL9"/>
<organism evidence="1 2">
    <name type="scientific">Staphylococcus coagulans</name>
    <dbReference type="NCBI Taxonomy" id="74706"/>
    <lineage>
        <taxon>Bacteria</taxon>
        <taxon>Bacillati</taxon>
        <taxon>Bacillota</taxon>
        <taxon>Bacilli</taxon>
        <taxon>Bacillales</taxon>
        <taxon>Staphylococcaceae</taxon>
        <taxon>Staphylococcus</taxon>
    </lineage>
</organism>
<dbReference type="RefSeq" id="WP_182281009.1">
    <property type="nucleotide sequence ID" value="NZ_JABTCN010000029.1"/>
</dbReference>
<dbReference type="EMBL" id="JABTCN010000029">
    <property type="protein sequence ID" value="MBA8777025.1"/>
    <property type="molecule type" value="Genomic_DNA"/>
</dbReference>
<proteinExistence type="predicted"/>
<evidence type="ECO:0000313" key="1">
    <source>
        <dbReference type="EMBL" id="MBA8777025.1"/>
    </source>
</evidence>
<sequence>MEANFNRVKKLVYNGTEYVKAYAGYTQIWSKPPSFVAKPLPRNRKPDIIDGVTAKWTIDGITPNKTYQISITGVRSGIMRVSQTTLGNSDLRIAGVSGGLASASINVTSPNGIIYVTMSDVYTGTPELTIN</sequence>
<comment type="caution">
    <text evidence="1">The sequence shown here is derived from an EMBL/GenBank/DDBJ whole genome shotgun (WGS) entry which is preliminary data.</text>
</comment>
<gene>
    <name evidence="1" type="ORF">HR081_09065</name>
</gene>